<keyword evidence="6" id="KW-0276">Fatty acid metabolism</keyword>
<dbReference type="GO" id="GO:0016702">
    <property type="term" value="F:oxidoreductase activity, acting on single donors with incorporation of molecular oxygen, incorporation of two atoms of oxygen"/>
    <property type="evidence" value="ECO:0007669"/>
    <property type="project" value="InterPro"/>
</dbReference>
<dbReference type="Pfam" id="PF00305">
    <property type="entry name" value="Lipoxygenase"/>
    <property type="match status" value="1"/>
</dbReference>
<evidence type="ECO:0000256" key="12">
    <source>
        <dbReference type="RuleBase" id="RU003974"/>
    </source>
</evidence>
<dbReference type="InterPro" id="IPR020834">
    <property type="entry name" value="LipOase_CS"/>
</dbReference>
<name>A0A2N9HU88_FAGSY</name>
<evidence type="ECO:0000313" key="16">
    <source>
        <dbReference type="EMBL" id="SPD17587.1"/>
    </source>
</evidence>
<dbReference type="GO" id="GO:0034440">
    <property type="term" value="P:lipid oxidation"/>
    <property type="evidence" value="ECO:0007669"/>
    <property type="project" value="InterPro"/>
</dbReference>
<evidence type="ECO:0000256" key="9">
    <source>
        <dbReference type="ARBA" id="ARBA00023004"/>
    </source>
</evidence>
<dbReference type="PROSITE" id="PS00081">
    <property type="entry name" value="LIPOXYGENASE_2"/>
    <property type="match status" value="1"/>
</dbReference>
<dbReference type="GO" id="GO:0046872">
    <property type="term" value="F:metal ion binding"/>
    <property type="evidence" value="ECO:0007669"/>
    <property type="project" value="UniProtKB-UniRule"/>
</dbReference>
<sequence length="736" mass="83691">MAIAKEILGASLLEKYNDQSTGVIVEEPITYKVNALVNVRYDKTEDVKEMMLQVFAAFNNSTQRALILQLLSTEIDPRTMAPKMSKETILDCSKNLIIGAQLVAYKVEFVVDSSFGVPGAITIISRYEKELFLESVIIEGPYLPWETPAGLKELREEELGQLRGDGKGLRVSSDRIYDYDVYNDLSNPDKGIEFARPTLGGEVNPHPRRCRTGRPPTNTDVNAESPVEEPMHMYVPRDDAMDRCKKEDFDVGKKKGMRRNFVPYLAAIADKDAFKSFSDINGLYRERSSFDMKSPLAKVIGKVQEFIQLHKFDPPMISTDASGCLRDDEFGRQALAGINPLSIERLKLSLPSVGPNSQSKRVLTSPVDATTTWLWQLAKAHVCSNDCGVHQIVHHWLRTHAVMEPFIIAAHRQLSVMHPIFKLLHPHMRYTLEINALARQYLINVEGIIENNFTTGKHSMLITSAAYKNWWRFDLEGLPSDLIRRGLAIRDQTQPHGLKLLIEDYPYANDGLLIWSAIKTLVQTYVNYYYKDPSKICSDSELQAWYYEAVNVGHEDLRNASWWPRLDTPEDLSSILTTLIWLASAQHAALNYGQYPYGGHVPLRPPLMRKLVPKEDDPEYAKFVADPEKYFLSAIPSRFQSTKFMAVIDILSTHSIDEEYIGERKDLSTWLGDSEIIEAFYRFSMEMRRIENEIEKRNGDPKLRNRHGAGVSAYELLIPRSRHGVTCRGVPNSITI</sequence>
<dbReference type="FunFam" id="1.20.245.10:FF:000002">
    <property type="entry name" value="Lipoxygenase"/>
    <property type="match status" value="1"/>
</dbReference>
<keyword evidence="10" id="KW-0443">Lipid metabolism</keyword>
<dbReference type="SUPFAM" id="SSF48484">
    <property type="entry name" value="Lipoxigenase"/>
    <property type="match status" value="1"/>
</dbReference>
<evidence type="ECO:0000256" key="2">
    <source>
        <dbReference type="ARBA" id="ARBA00009419"/>
    </source>
</evidence>
<dbReference type="UniPathway" id="UPA00382"/>
<dbReference type="Gene3D" id="1.20.245.10">
    <property type="entry name" value="Lipoxygenase-1, Domain 5"/>
    <property type="match status" value="1"/>
</dbReference>
<feature type="domain" description="Lipoxygenase" evidence="15">
    <location>
        <begin position="141"/>
        <end position="736"/>
    </location>
</feature>
<keyword evidence="5 13" id="KW-0925">Oxylipin biosynthesis</keyword>
<keyword evidence="3 13" id="KW-0444">Lipid biosynthesis</keyword>
<keyword evidence="11 13" id="KW-0275">Fatty acid biosynthesis</keyword>
<organism evidence="16">
    <name type="scientific">Fagus sylvatica</name>
    <name type="common">Beechnut</name>
    <dbReference type="NCBI Taxonomy" id="28930"/>
    <lineage>
        <taxon>Eukaryota</taxon>
        <taxon>Viridiplantae</taxon>
        <taxon>Streptophyta</taxon>
        <taxon>Embryophyta</taxon>
        <taxon>Tracheophyta</taxon>
        <taxon>Spermatophyta</taxon>
        <taxon>Magnoliopsida</taxon>
        <taxon>eudicotyledons</taxon>
        <taxon>Gunneridae</taxon>
        <taxon>Pentapetalae</taxon>
        <taxon>rosids</taxon>
        <taxon>fabids</taxon>
        <taxon>Fagales</taxon>
        <taxon>Fagaceae</taxon>
        <taxon>Fagus</taxon>
    </lineage>
</organism>
<dbReference type="InterPro" id="IPR036392">
    <property type="entry name" value="PLAT/LH2_dom_sf"/>
</dbReference>
<evidence type="ECO:0000256" key="7">
    <source>
        <dbReference type="ARBA" id="ARBA00022964"/>
    </source>
</evidence>
<dbReference type="PROSITE" id="PS51393">
    <property type="entry name" value="LIPOXYGENASE_3"/>
    <property type="match status" value="1"/>
</dbReference>
<dbReference type="InterPro" id="IPR001024">
    <property type="entry name" value="PLAT/LH2_dom"/>
</dbReference>
<evidence type="ECO:0000259" key="15">
    <source>
        <dbReference type="PROSITE" id="PS51393"/>
    </source>
</evidence>
<gene>
    <name evidence="16" type="ORF">FSB_LOCUS45469</name>
</gene>
<dbReference type="EC" id="1.13.11.-" evidence="13"/>
<comment type="cofactor">
    <cofactor evidence="1 12">
        <name>Fe cation</name>
        <dbReference type="ChEBI" id="CHEBI:24875"/>
    </cofactor>
</comment>
<proteinExistence type="inferred from homology"/>
<dbReference type="InterPro" id="IPR036226">
    <property type="entry name" value="LipOase_C_sf"/>
</dbReference>
<evidence type="ECO:0000256" key="11">
    <source>
        <dbReference type="ARBA" id="ARBA00023160"/>
    </source>
</evidence>
<dbReference type="PANTHER" id="PTHR11771">
    <property type="entry name" value="LIPOXYGENASE"/>
    <property type="match status" value="1"/>
</dbReference>
<dbReference type="Gene3D" id="4.10.372.10">
    <property type="entry name" value="Lipoxygenase-1, Domain 3"/>
    <property type="match status" value="1"/>
</dbReference>
<keyword evidence="9 12" id="KW-0408">Iron</keyword>
<dbReference type="InterPro" id="IPR020833">
    <property type="entry name" value="LipOase_Fe_BS"/>
</dbReference>
<dbReference type="InterPro" id="IPR000907">
    <property type="entry name" value="LipOase"/>
</dbReference>
<comment type="function">
    <text evidence="13">Plant lipoxygenase may be involved in a number of diverse aspects of plant physiology including growth and development, pest resistance, and senescence or responses to wounding.</text>
</comment>
<comment type="similarity">
    <text evidence="2 12">Belongs to the lipoxygenase family.</text>
</comment>
<evidence type="ECO:0000256" key="10">
    <source>
        <dbReference type="ARBA" id="ARBA00023098"/>
    </source>
</evidence>
<evidence type="ECO:0000256" key="6">
    <source>
        <dbReference type="ARBA" id="ARBA00022832"/>
    </source>
</evidence>
<dbReference type="InterPro" id="IPR001246">
    <property type="entry name" value="LipOase_plant"/>
</dbReference>
<evidence type="ECO:0000256" key="5">
    <source>
        <dbReference type="ARBA" id="ARBA00022767"/>
    </source>
</evidence>
<comment type="pathway">
    <text evidence="13">Lipid metabolism; oxylipin biosynthesis.</text>
</comment>
<evidence type="ECO:0000256" key="3">
    <source>
        <dbReference type="ARBA" id="ARBA00022516"/>
    </source>
</evidence>
<dbReference type="Gene3D" id="2.60.60.20">
    <property type="entry name" value="PLAT/LH2 domain"/>
    <property type="match status" value="1"/>
</dbReference>
<dbReference type="PRINTS" id="PR00468">
    <property type="entry name" value="PLTLPOXGNASE"/>
</dbReference>
<dbReference type="InterPro" id="IPR027433">
    <property type="entry name" value="Lipoxygenase_dom_3"/>
</dbReference>
<keyword evidence="4 12" id="KW-0479">Metal-binding</keyword>
<evidence type="ECO:0000256" key="8">
    <source>
        <dbReference type="ARBA" id="ARBA00023002"/>
    </source>
</evidence>
<evidence type="ECO:0000256" key="13">
    <source>
        <dbReference type="RuleBase" id="RU003975"/>
    </source>
</evidence>
<accession>A0A2N9HU88</accession>
<dbReference type="PRINTS" id="PR00087">
    <property type="entry name" value="LIPOXYGENASE"/>
</dbReference>
<dbReference type="GO" id="GO:0031408">
    <property type="term" value="P:oxylipin biosynthetic process"/>
    <property type="evidence" value="ECO:0007669"/>
    <property type="project" value="UniProtKB-UniRule"/>
</dbReference>
<dbReference type="SUPFAM" id="SSF49723">
    <property type="entry name" value="Lipase/lipooxygenase domain (PLAT/LH2 domain)"/>
    <property type="match status" value="1"/>
</dbReference>
<reference evidence="16" key="1">
    <citation type="submission" date="2018-02" db="EMBL/GenBank/DDBJ databases">
        <authorList>
            <person name="Cohen D.B."/>
            <person name="Kent A.D."/>
        </authorList>
    </citation>
    <scope>NUCLEOTIDE SEQUENCE</scope>
</reference>
<dbReference type="AlphaFoldDB" id="A0A2N9HU88"/>
<keyword evidence="7 12" id="KW-0223">Dioxygenase</keyword>
<keyword evidence="8 12" id="KW-0560">Oxidoreductase</keyword>
<evidence type="ECO:0000256" key="14">
    <source>
        <dbReference type="SAM" id="MobiDB-lite"/>
    </source>
</evidence>
<dbReference type="PROSITE" id="PS00711">
    <property type="entry name" value="LIPOXYGENASE_1"/>
    <property type="match status" value="1"/>
</dbReference>
<evidence type="ECO:0000256" key="4">
    <source>
        <dbReference type="ARBA" id="ARBA00022723"/>
    </source>
</evidence>
<dbReference type="GO" id="GO:0006633">
    <property type="term" value="P:fatty acid biosynthetic process"/>
    <property type="evidence" value="ECO:0007669"/>
    <property type="project" value="UniProtKB-KW"/>
</dbReference>
<dbReference type="EMBL" id="OIVN01004460">
    <property type="protein sequence ID" value="SPD17587.1"/>
    <property type="molecule type" value="Genomic_DNA"/>
</dbReference>
<dbReference type="InterPro" id="IPR013819">
    <property type="entry name" value="LipOase_C"/>
</dbReference>
<evidence type="ECO:0000256" key="1">
    <source>
        <dbReference type="ARBA" id="ARBA00001962"/>
    </source>
</evidence>
<dbReference type="SMART" id="SM00308">
    <property type="entry name" value="LH2"/>
    <property type="match status" value="1"/>
</dbReference>
<protein>
    <recommendedName>
        <fullName evidence="13">Lipoxygenase</fullName>
        <ecNumber evidence="13">1.13.11.-</ecNumber>
    </recommendedName>
</protein>
<feature type="region of interest" description="Disordered" evidence="14">
    <location>
        <begin position="195"/>
        <end position="224"/>
    </location>
</feature>
<dbReference type="Gene3D" id="4.10.375.10">
    <property type="entry name" value="Lipoxygenase-1, Domain 2"/>
    <property type="match status" value="1"/>
</dbReference>